<name>A0A8J8NXL7_HALGN</name>
<protein>
    <submittedName>
        <fullName evidence="1">Uncharacterized protein</fullName>
    </submittedName>
</protein>
<keyword evidence="2" id="KW-1185">Reference proteome</keyword>
<gene>
    <name evidence="1" type="ORF">FGO68_gene8518</name>
</gene>
<accession>A0A8J8NXL7</accession>
<dbReference type="Proteomes" id="UP000785679">
    <property type="component" value="Unassembled WGS sequence"/>
</dbReference>
<proteinExistence type="predicted"/>
<evidence type="ECO:0000313" key="2">
    <source>
        <dbReference type="Proteomes" id="UP000785679"/>
    </source>
</evidence>
<reference evidence="1" key="1">
    <citation type="submission" date="2019-06" db="EMBL/GenBank/DDBJ databases">
        <authorList>
            <person name="Zheng W."/>
        </authorList>
    </citation>
    <scope>NUCLEOTIDE SEQUENCE</scope>
    <source>
        <strain evidence="1">QDHG01</strain>
    </source>
</reference>
<sequence>MRLVPFFPSSRFAIQTSCSSESLYFAPLRTSQYACNRLNPLFRLRVSRVQDESSSKWEKKGIEGMAPGLLFQMWRARRWGRSKSNGSSDKTMSGIATFLYILKLNSLRLCLNIFIT</sequence>
<comment type="caution">
    <text evidence="1">The sequence shown here is derived from an EMBL/GenBank/DDBJ whole genome shotgun (WGS) entry which is preliminary data.</text>
</comment>
<organism evidence="1 2">
    <name type="scientific">Halteria grandinella</name>
    <dbReference type="NCBI Taxonomy" id="5974"/>
    <lineage>
        <taxon>Eukaryota</taxon>
        <taxon>Sar</taxon>
        <taxon>Alveolata</taxon>
        <taxon>Ciliophora</taxon>
        <taxon>Intramacronucleata</taxon>
        <taxon>Spirotrichea</taxon>
        <taxon>Stichotrichia</taxon>
        <taxon>Sporadotrichida</taxon>
        <taxon>Halteriidae</taxon>
        <taxon>Halteria</taxon>
    </lineage>
</organism>
<dbReference type="EMBL" id="RRYP01005331">
    <property type="protein sequence ID" value="TNV82135.1"/>
    <property type="molecule type" value="Genomic_DNA"/>
</dbReference>
<evidence type="ECO:0000313" key="1">
    <source>
        <dbReference type="EMBL" id="TNV82135.1"/>
    </source>
</evidence>
<dbReference type="AlphaFoldDB" id="A0A8J8NXL7"/>